<gene>
    <name evidence="3" type="ORF">J1C47_01355</name>
</gene>
<dbReference type="EMBL" id="JAFMPY010000001">
    <property type="protein sequence ID" value="MBO0902275.1"/>
    <property type="molecule type" value="Genomic_DNA"/>
</dbReference>
<dbReference type="InterPro" id="IPR020904">
    <property type="entry name" value="Sc_DH/Rdtase_CS"/>
</dbReference>
<keyword evidence="2 3" id="KW-0560">Oxidoreductase</keyword>
<dbReference type="Pfam" id="PF13561">
    <property type="entry name" value="adh_short_C2"/>
    <property type="match status" value="1"/>
</dbReference>
<dbReference type="NCBIfam" id="NF005559">
    <property type="entry name" value="PRK07231.1"/>
    <property type="match status" value="1"/>
</dbReference>
<dbReference type="GO" id="GO:0047936">
    <property type="term" value="F:glucose 1-dehydrogenase [NAD(P)+] activity"/>
    <property type="evidence" value="ECO:0007669"/>
    <property type="project" value="UniProtKB-EC"/>
</dbReference>
<reference evidence="3 4" key="1">
    <citation type="submission" date="2021-03" db="EMBL/GenBank/DDBJ databases">
        <title>Whole genome sequence of Jiella sp. MQZ13P-4.</title>
        <authorList>
            <person name="Tuo L."/>
        </authorList>
    </citation>
    <scope>NUCLEOTIDE SEQUENCE [LARGE SCALE GENOMIC DNA]</scope>
    <source>
        <strain evidence="3 4">MQZ13P-4</strain>
    </source>
</reference>
<evidence type="ECO:0000313" key="3">
    <source>
        <dbReference type="EMBL" id="MBO0902275.1"/>
    </source>
</evidence>
<comment type="similarity">
    <text evidence="1">Belongs to the short-chain dehydrogenases/reductases (SDR) family.</text>
</comment>
<dbReference type="PRINTS" id="PR00080">
    <property type="entry name" value="SDRFAMILY"/>
</dbReference>
<dbReference type="RefSeq" id="WP_207348915.1">
    <property type="nucleotide sequence ID" value="NZ_JAFMPY010000001.1"/>
</dbReference>
<accession>A0ABS3IZG8</accession>
<evidence type="ECO:0000313" key="4">
    <source>
        <dbReference type="Proteomes" id="UP000664288"/>
    </source>
</evidence>
<dbReference type="PRINTS" id="PR00081">
    <property type="entry name" value="GDHRDH"/>
</dbReference>
<name>A0ABS3IZG8_9HYPH</name>
<dbReference type="PROSITE" id="PS00061">
    <property type="entry name" value="ADH_SHORT"/>
    <property type="match status" value="1"/>
</dbReference>
<evidence type="ECO:0000256" key="2">
    <source>
        <dbReference type="ARBA" id="ARBA00023002"/>
    </source>
</evidence>
<dbReference type="Gene3D" id="3.40.50.720">
    <property type="entry name" value="NAD(P)-binding Rossmann-like Domain"/>
    <property type="match status" value="1"/>
</dbReference>
<evidence type="ECO:0000256" key="1">
    <source>
        <dbReference type="ARBA" id="ARBA00006484"/>
    </source>
</evidence>
<organism evidence="3 4">
    <name type="scientific">Jiella sonneratiae</name>
    <dbReference type="NCBI Taxonomy" id="2816856"/>
    <lineage>
        <taxon>Bacteria</taxon>
        <taxon>Pseudomonadati</taxon>
        <taxon>Pseudomonadota</taxon>
        <taxon>Alphaproteobacteria</taxon>
        <taxon>Hyphomicrobiales</taxon>
        <taxon>Aurantimonadaceae</taxon>
        <taxon>Jiella</taxon>
    </lineage>
</organism>
<dbReference type="PANTHER" id="PTHR43639:SF1">
    <property type="entry name" value="SHORT-CHAIN DEHYDROGENASE_REDUCTASE FAMILY PROTEIN"/>
    <property type="match status" value="1"/>
</dbReference>
<dbReference type="InterPro" id="IPR002347">
    <property type="entry name" value="SDR_fam"/>
</dbReference>
<protein>
    <submittedName>
        <fullName evidence="3">Glucose 1-dehydrogenase</fullName>
        <ecNumber evidence="3">1.1.1.47</ecNumber>
    </submittedName>
</protein>
<dbReference type="Proteomes" id="UP000664288">
    <property type="component" value="Unassembled WGS sequence"/>
</dbReference>
<dbReference type="SUPFAM" id="SSF51735">
    <property type="entry name" value="NAD(P)-binding Rossmann-fold domains"/>
    <property type="match status" value="1"/>
</dbReference>
<comment type="caution">
    <text evidence="3">The sequence shown here is derived from an EMBL/GenBank/DDBJ whole genome shotgun (WGS) entry which is preliminary data.</text>
</comment>
<proteinExistence type="inferred from homology"/>
<keyword evidence="4" id="KW-1185">Reference proteome</keyword>
<dbReference type="InterPro" id="IPR036291">
    <property type="entry name" value="NAD(P)-bd_dom_sf"/>
</dbReference>
<dbReference type="PANTHER" id="PTHR43639">
    <property type="entry name" value="OXIDOREDUCTASE, SHORT-CHAIN DEHYDROGENASE/REDUCTASE FAMILY (AFU_ORTHOLOGUE AFUA_5G02870)"/>
    <property type="match status" value="1"/>
</dbReference>
<dbReference type="CDD" id="cd05233">
    <property type="entry name" value="SDR_c"/>
    <property type="match status" value="1"/>
</dbReference>
<sequence length="262" mass="27834">MEFKGQSVVVTGAAGVFGRWIAAHFAREGAVLCLSDRRADQLQAVVAELKLDPETTLTHATELTDAASILDLAALVKQRWGAPDIVVNNAGLYPKYGLLDIDVADWDRIFGVNLRAPFLISREMAKLMIAEGRQGSIVNISSGAARQMRNGSVAYCTSKTALERLSKGLALELAPHRIRVNVVEPGFAPGSEVSTLSDDYVERMKKRIPLGRTSGPEDAPAAIAYLCSDKASFVTGAVLSVDGGNSIGTYESGELGKTPGTA</sequence>
<dbReference type="EC" id="1.1.1.47" evidence="3"/>